<evidence type="ECO:0000256" key="8">
    <source>
        <dbReference type="ARBA" id="ARBA00049551"/>
    </source>
</evidence>
<comment type="similarity">
    <text evidence="2 9">Belongs to the complex I subunit 3 family.</text>
</comment>
<evidence type="ECO:0000256" key="2">
    <source>
        <dbReference type="ARBA" id="ARBA00008472"/>
    </source>
</evidence>
<evidence type="ECO:0000256" key="1">
    <source>
        <dbReference type="ARBA" id="ARBA00004370"/>
    </source>
</evidence>
<dbReference type="GO" id="GO:0008137">
    <property type="term" value="F:NADH dehydrogenase (ubiquinone) activity"/>
    <property type="evidence" value="ECO:0007669"/>
    <property type="project" value="UniProtKB-UniRule"/>
</dbReference>
<dbReference type="InterPro" id="IPR000440">
    <property type="entry name" value="NADH_UbQ/plastoQ_OxRdtase_su3"/>
</dbReference>
<protein>
    <recommendedName>
        <fullName evidence="3 9">NADH-ubiquinone oxidoreductase chain 3</fullName>
        <ecNumber evidence="9">7.1.1.2</ecNumber>
    </recommendedName>
</protein>
<organism evidence="11">
    <name type="scientific">Trichuris sp. GHL-2013</name>
    <dbReference type="NCBI Taxonomy" id="1305677"/>
    <lineage>
        <taxon>Eukaryota</taxon>
        <taxon>Metazoa</taxon>
        <taxon>Ecdysozoa</taxon>
        <taxon>Nematoda</taxon>
        <taxon>Enoplea</taxon>
        <taxon>Dorylaimia</taxon>
        <taxon>Trichinellida</taxon>
        <taxon>Trichuridae</taxon>
        <taxon>Trichuris</taxon>
    </lineage>
</organism>
<dbReference type="InterPro" id="IPR038430">
    <property type="entry name" value="NDAH_ubi_oxred_su3_sf"/>
</dbReference>
<dbReference type="PANTHER" id="PTHR11058">
    <property type="entry name" value="NADH-UBIQUINONE OXIDOREDUCTASE CHAIN 3"/>
    <property type="match status" value="1"/>
</dbReference>
<feature type="signal peptide" evidence="10">
    <location>
        <begin position="1"/>
        <end position="20"/>
    </location>
</feature>
<accession>S4U0Y4</accession>
<dbReference type="EC" id="7.1.1.2" evidence="9"/>
<comment type="catalytic activity">
    <reaction evidence="8 9">
        <text>a ubiquinone + NADH + 5 H(+)(in) = a ubiquinol + NAD(+) + 4 H(+)(out)</text>
        <dbReference type="Rhea" id="RHEA:29091"/>
        <dbReference type="Rhea" id="RHEA-COMP:9565"/>
        <dbReference type="Rhea" id="RHEA-COMP:9566"/>
        <dbReference type="ChEBI" id="CHEBI:15378"/>
        <dbReference type="ChEBI" id="CHEBI:16389"/>
        <dbReference type="ChEBI" id="CHEBI:17976"/>
        <dbReference type="ChEBI" id="CHEBI:57540"/>
        <dbReference type="ChEBI" id="CHEBI:57945"/>
        <dbReference type="EC" id="7.1.1.2"/>
    </reaction>
</comment>
<dbReference type="EMBL" id="KC461179">
    <property type="protein sequence ID" value="AGH27510.1"/>
    <property type="molecule type" value="Genomic_DNA"/>
</dbReference>
<comment type="function">
    <text evidence="9">Core subunit of the mitochondrial membrane respiratory chain NADH dehydrogenase (Complex I) which catalyzes electron transfer from NADH through the respiratory chain, using ubiquinone as an electron acceptor. Essential for the catalytic activity of complex I.</text>
</comment>
<feature type="transmembrane region" description="Helical" evidence="9">
    <location>
        <begin position="54"/>
        <end position="75"/>
    </location>
</feature>
<feature type="transmembrane region" description="Helical" evidence="9">
    <location>
        <begin position="82"/>
        <end position="105"/>
    </location>
</feature>
<keyword evidence="4 9" id="KW-0813">Transport</keyword>
<feature type="chain" id="PRO_5004523774" description="NADH-ubiquinone oxidoreductase chain 3" evidence="10">
    <location>
        <begin position="21"/>
        <end position="112"/>
    </location>
</feature>
<keyword evidence="9" id="KW-0679">Respiratory chain</keyword>
<keyword evidence="7 9" id="KW-0472">Membrane</keyword>
<keyword evidence="9" id="KW-0520">NAD</keyword>
<reference evidence="11" key="1">
    <citation type="journal article" date="2013" name="PLoS ONE">
        <title>Mitochondrial and nuclear ribosomal DNA evidence supports the existence of a new Trichuris species in the endangered francois' leaf-monkey.</title>
        <authorList>
            <person name="Liu G.-H."/>
            <person name="Gasser R.B."/>
            <person name="Nejsum P."/>
            <person name="Wang Y."/>
            <person name="Chen Q."/>
            <person name="Song H.-Q."/>
            <person name="Zhu X.-Q."/>
        </authorList>
    </citation>
    <scope>NUCLEOTIDE SEQUENCE</scope>
</reference>
<geneLocation type="mitochondrion" evidence="11"/>
<sequence>MISLIFFILFGILICSLMLAARSMLCKKEPKEFLSYECGFESFKVNRLPFSLNFFMLSIIFVIFDLEIVILVAIVPSTGLTLNTFILGTMFLIFMLLTLLLEWLLNKLAWIF</sequence>
<proteinExistence type="inferred from homology"/>
<dbReference type="PANTHER" id="PTHR11058:SF9">
    <property type="entry name" value="NADH-UBIQUINONE OXIDOREDUCTASE CHAIN 3"/>
    <property type="match status" value="1"/>
</dbReference>
<evidence type="ECO:0000256" key="7">
    <source>
        <dbReference type="ARBA" id="ARBA00023136"/>
    </source>
</evidence>
<keyword evidence="9" id="KW-0249">Electron transport</keyword>
<evidence type="ECO:0000256" key="6">
    <source>
        <dbReference type="ARBA" id="ARBA00022989"/>
    </source>
</evidence>
<gene>
    <name evidence="11" type="primary">nad3</name>
</gene>
<keyword evidence="9" id="KW-1278">Translocase</keyword>
<evidence type="ECO:0000256" key="9">
    <source>
        <dbReference type="RuleBase" id="RU003640"/>
    </source>
</evidence>
<dbReference type="Pfam" id="PF00507">
    <property type="entry name" value="Oxidored_q4"/>
    <property type="match status" value="1"/>
</dbReference>
<evidence type="ECO:0000256" key="10">
    <source>
        <dbReference type="SAM" id="SignalP"/>
    </source>
</evidence>
<comment type="subcellular location">
    <subcellularLocation>
        <location evidence="1">Membrane</location>
    </subcellularLocation>
    <subcellularLocation>
        <location evidence="9">Mitochondrion membrane</location>
        <topology evidence="9">Multi-pass membrane protein</topology>
    </subcellularLocation>
</comment>
<dbReference type="Gene3D" id="1.20.58.1610">
    <property type="entry name" value="NADH:ubiquinone/plastoquinone oxidoreductase, chain 3"/>
    <property type="match status" value="1"/>
</dbReference>
<dbReference type="GO" id="GO:0031966">
    <property type="term" value="C:mitochondrial membrane"/>
    <property type="evidence" value="ECO:0007669"/>
    <property type="project" value="UniProtKB-SubCell"/>
</dbReference>
<dbReference type="GO" id="GO:0030964">
    <property type="term" value="C:NADH dehydrogenase complex"/>
    <property type="evidence" value="ECO:0007669"/>
    <property type="project" value="TreeGrafter"/>
</dbReference>
<dbReference type="AlphaFoldDB" id="S4U0Y4"/>
<evidence type="ECO:0000256" key="5">
    <source>
        <dbReference type="ARBA" id="ARBA00022692"/>
    </source>
</evidence>
<evidence type="ECO:0000256" key="4">
    <source>
        <dbReference type="ARBA" id="ARBA00022448"/>
    </source>
</evidence>
<keyword evidence="10" id="KW-0732">Signal</keyword>
<name>S4U0Y4_9BILA</name>
<evidence type="ECO:0000313" key="11">
    <source>
        <dbReference type="EMBL" id="AGH27510.1"/>
    </source>
</evidence>
<keyword evidence="6 9" id="KW-1133">Transmembrane helix</keyword>
<keyword evidence="5 9" id="KW-0812">Transmembrane</keyword>
<keyword evidence="9 11" id="KW-0496">Mitochondrion</keyword>
<reference evidence="11" key="2">
    <citation type="submission" date="2013-01" db="EMBL/GenBank/DDBJ databases">
        <authorList>
            <person name="Liu G.H."/>
            <person name="Zhu X.Q."/>
        </authorList>
    </citation>
    <scope>NUCLEOTIDE SEQUENCE</scope>
</reference>
<keyword evidence="9" id="KW-0830">Ubiquinone</keyword>
<evidence type="ECO:0000256" key="3">
    <source>
        <dbReference type="ARBA" id="ARBA00021007"/>
    </source>
</evidence>